<keyword evidence="2" id="KW-0560">Oxidoreductase</keyword>
<organism evidence="2 3">
    <name type="scientific">Caenimonas terrae</name>
    <dbReference type="NCBI Taxonomy" id="696074"/>
    <lineage>
        <taxon>Bacteria</taxon>
        <taxon>Pseudomonadati</taxon>
        <taxon>Pseudomonadota</taxon>
        <taxon>Betaproteobacteria</taxon>
        <taxon>Burkholderiales</taxon>
        <taxon>Comamonadaceae</taxon>
        <taxon>Caenimonas</taxon>
    </lineage>
</organism>
<dbReference type="Gene3D" id="3.30.70.100">
    <property type="match status" value="1"/>
</dbReference>
<comment type="caution">
    <text evidence="2">The sequence shown here is derived from an EMBL/GenBank/DDBJ whole genome shotgun (WGS) entry which is preliminary data.</text>
</comment>
<dbReference type="Proteomes" id="UP001596037">
    <property type="component" value="Unassembled WGS sequence"/>
</dbReference>
<name>A0ABW0NH94_9BURK</name>
<keyword evidence="2" id="KW-0503">Monooxygenase</keyword>
<reference evidence="3" key="1">
    <citation type="journal article" date="2019" name="Int. J. Syst. Evol. Microbiol.">
        <title>The Global Catalogue of Microorganisms (GCM) 10K type strain sequencing project: providing services to taxonomists for standard genome sequencing and annotation.</title>
        <authorList>
            <consortium name="The Broad Institute Genomics Platform"/>
            <consortium name="The Broad Institute Genome Sequencing Center for Infectious Disease"/>
            <person name="Wu L."/>
            <person name="Ma J."/>
        </authorList>
    </citation>
    <scope>NUCLEOTIDE SEQUENCE [LARGE SCALE GENOMIC DNA]</scope>
    <source>
        <strain evidence="3">CCUG 57401</strain>
    </source>
</reference>
<dbReference type="EC" id="1.14.-.-" evidence="2"/>
<protein>
    <submittedName>
        <fullName evidence="2">Antibiotic biosynthesis monooxygenase family protein</fullName>
        <ecNumber evidence="2">1.14.-.-</ecNumber>
    </submittedName>
</protein>
<dbReference type="SUPFAM" id="SSF54909">
    <property type="entry name" value="Dimeric alpha+beta barrel"/>
    <property type="match status" value="1"/>
</dbReference>
<dbReference type="PROSITE" id="PS51725">
    <property type="entry name" value="ABM"/>
    <property type="match status" value="1"/>
</dbReference>
<dbReference type="InterPro" id="IPR011008">
    <property type="entry name" value="Dimeric_a/b-barrel"/>
</dbReference>
<proteinExistence type="predicted"/>
<keyword evidence="3" id="KW-1185">Reference proteome</keyword>
<evidence type="ECO:0000313" key="3">
    <source>
        <dbReference type="Proteomes" id="UP001596037"/>
    </source>
</evidence>
<dbReference type="Pfam" id="PF03992">
    <property type="entry name" value="ABM"/>
    <property type="match status" value="1"/>
</dbReference>
<evidence type="ECO:0000259" key="1">
    <source>
        <dbReference type="PROSITE" id="PS51725"/>
    </source>
</evidence>
<sequence>MILEIADIRIQPGQQAAFEEAIQRGIATVASRAKGFQGFKVNKCIETPERYVLQIFWDTLEDHTVGFREGPLFGQWRAIVGPFFAGPPNVEHFDLVAKSGIA</sequence>
<dbReference type="InterPro" id="IPR007138">
    <property type="entry name" value="ABM_dom"/>
</dbReference>
<evidence type="ECO:0000313" key="2">
    <source>
        <dbReference type="EMBL" id="MFC5499665.1"/>
    </source>
</evidence>
<gene>
    <name evidence="2" type="ORF">ACFPOE_19135</name>
</gene>
<accession>A0ABW0NH94</accession>
<dbReference type="RefSeq" id="WP_376851877.1">
    <property type="nucleotide sequence ID" value="NZ_JBHSMF010000009.1"/>
</dbReference>
<dbReference type="EMBL" id="JBHSMF010000009">
    <property type="protein sequence ID" value="MFC5499665.1"/>
    <property type="molecule type" value="Genomic_DNA"/>
</dbReference>
<dbReference type="GO" id="GO:0004497">
    <property type="term" value="F:monooxygenase activity"/>
    <property type="evidence" value="ECO:0007669"/>
    <property type="project" value="UniProtKB-KW"/>
</dbReference>
<feature type="domain" description="ABM" evidence="1">
    <location>
        <begin position="2"/>
        <end position="93"/>
    </location>
</feature>